<sequence>MATRSPVRIVSATMVALALLSPVALGGCRASGGSAASSGPPTAPTAPPAGPTTPAIPEGYAEVTSTSAHITIALPADWRDISSYSATELIPLAEDLGTDDNKALKANLDSYEVFRTAGSAPGQPFSPRVYIDNERQENAKMNVGDVFADAAKQDRVSMDTVEAIQTHNGQGIKGTFTHSPRSKADYGSVLYLPTSSGDYARVFVFSTSLDDAKKITETIIATAH</sequence>
<dbReference type="OrthoDB" id="9909424at2"/>
<keyword evidence="2" id="KW-0732">Signal</keyword>
<evidence type="ECO:0000256" key="2">
    <source>
        <dbReference type="SAM" id="SignalP"/>
    </source>
</evidence>
<evidence type="ECO:0000313" key="4">
    <source>
        <dbReference type="Proteomes" id="UP000186394"/>
    </source>
</evidence>
<proteinExistence type="predicted"/>
<dbReference type="Proteomes" id="UP000186394">
    <property type="component" value="Unassembled WGS sequence"/>
</dbReference>
<feature type="region of interest" description="Disordered" evidence="1">
    <location>
        <begin position="30"/>
        <end position="56"/>
    </location>
</feature>
<comment type="caution">
    <text evidence="3">The sequence shown here is derived from an EMBL/GenBank/DDBJ whole genome shotgun (WGS) entry which is preliminary data.</text>
</comment>
<dbReference type="AlphaFoldDB" id="A0A1Q8VPH9"/>
<feature type="chain" id="PRO_5038966900" description="Lipoprotein LpqN" evidence="2">
    <location>
        <begin position="27"/>
        <end position="224"/>
    </location>
</feature>
<protein>
    <recommendedName>
        <fullName evidence="5">Lipoprotein LpqN</fullName>
    </recommendedName>
</protein>
<feature type="signal peptide" evidence="2">
    <location>
        <begin position="1"/>
        <end position="26"/>
    </location>
</feature>
<dbReference type="EMBL" id="MSKL01000010">
    <property type="protein sequence ID" value="OLO50007.1"/>
    <property type="molecule type" value="Genomic_DNA"/>
</dbReference>
<evidence type="ECO:0000256" key="1">
    <source>
        <dbReference type="SAM" id="MobiDB-lite"/>
    </source>
</evidence>
<evidence type="ECO:0008006" key="5">
    <source>
        <dbReference type="Google" id="ProtNLM"/>
    </source>
</evidence>
<organism evidence="3 4">
    <name type="scientific">Actinomyces oris</name>
    <dbReference type="NCBI Taxonomy" id="544580"/>
    <lineage>
        <taxon>Bacteria</taxon>
        <taxon>Bacillati</taxon>
        <taxon>Actinomycetota</taxon>
        <taxon>Actinomycetes</taxon>
        <taxon>Actinomycetales</taxon>
        <taxon>Actinomycetaceae</taxon>
        <taxon>Actinomyces</taxon>
    </lineage>
</organism>
<dbReference type="PROSITE" id="PS51257">
    <property type="entry name" value="PROKAR_LIPOPROTEIN"/>
    <property type="match status" value="1"/>
</dbReference>
<dbReference type="RefSeq" id="WP_075417818.1">
    <property type="nucleotide sequence ID" value="NZ_MSKL01000010.1"/>
</dbReference>
<evidence type="ECO:0000313" key="3">
    <source>
        <dbReference type="EMBL" id="OLO50007.1"/>
    </source>
</evidence>
<feature type="compositionally biased region" description="Low complexity" evidence="1">
    <location>
        <begin position="31"/>
        <end position="40"/>
    </location>
</feature>
<accession>A0A1Q8VPH9</accession>
<name>A0A1Q8VPH9_9ACTO</name>
<feature type="compositionally biased region" description="Pro residues" evidence="1">
    <location>
        <begin position="41"/>
        <end position="51"/>
    </location>
</feature>
<gene>
    <name evidence="3" type="ORF">BKH28_05315</name>
</gene>
<reference evidence="3 4" key="1">
    <citation type="submission" date="2016-12" db="EMBL/GenBank/DDBJ databases">
        <title>Genomic comparison of strains in the 'Actinomyces naeslundii' group.</title>
        <authorList>
            <person name="Mughal S.R."/>
            <person name="Do T."/>
            <person name="Gilbert S.C."/>
            <person name="Witherden E.A."/>
            <person name="Didelot X."/>
            <person name="Beighton D."/>
        </authorList>
    </citation>
    <scope>NUCLEOTIDE SEQUENCE [LARGE SCALE GENOMIC DNA]</scope>
    <source>
        <strain evidence="3 4">P6N</strain>
    </source>
</reference>